<dbReference type="FunCoup" id="A0A1Z5JB53">
    <property type="interactions" value="657"/>
</dbReference>
<dbReference type="InterPro" id="IPR041507">
    <property type="entry name" value="UCH_C"/>
</dbReference>
<dbReference type="PANTHER" id="PTHR10589:SF16">
    <property type="entry name" value="UBIQUITIN CARBOXYL-TERMINAL HYDROLASE ISOZYME L5"/>
    <property type="match status" value="1"/>
</dbReference>
<evidence type="ECO:0000256" key="8">
    <source>
        <dbReference type="PIRSR" id="PIRSR038120-1"/>
    </source>
</evidence>
<evidence type="ECO:0000313" key="15">
    <source>
        <dbReference type="Proteomes" id="UP000198406"/>
    </source>
</evidence>
<keyword evidence="5 7" id="KW-0378">Hydrolase</keyword>
<evidence type="ECO:0000256" key="12">
    <source>
        <dbReference type="SAM" id="MobiDB-lite"/>
    </source>
</evidence>
<comment type="similarity">
    <text evidence="2 7 10 11">Belongs to the peptidase C12 family.</text>
</comment>
<dbReference type="GO" id="GO:0004843">
    <property type="term" value="F:cysteine-type deubiquitinase activity"/>
    <property type="evidence" value="ECO:0007669"/>
    <property type="project" value="UniProtKB-UniRule"/>
</dbReference>
<dbReference type="PRINTS" id="PR00707">
    <property type="entry name" value="UBCTHYDRLASE"/>
</dbReference>
<sequence>MTDPSNDWCTIESDPGVFTELLEALGCYAVELQELYTLDDMDIISTDQTIYGLIFLFPWKSKEERAAAASNNAASTSPAEQSPPPEDLFFAHQVTTNACATQALLSVVLNTVTDLGSTLTEFKTFTASFPPPLKGMAIAGSEIIQKAHNSFARADAFWQDPTQPRAPRTGSKEDVYHFVAYIPFRGTVYELDGLQSEPVFVGTYNQEDEMINTSWLAVAREALQLRMAEQQGQFNLMAVIPNQMQKVQQQLEQEGNSSDTETLQLQQQLQHEMNKRQLWKLENERRRHNYVPLCVQLLKEMARQGTLEQCVQQARERRAAKKAKQSQD</sequence>
<evidence type="ECO:0000256" key="2">
    <source>
        <dbReference type="ARBA" id="ARBA00009326"/>
    </source>
</evidence>
<dbReference type="InterPro" id="IPR001578">
    <property type="entry name" value="Peptidase_C12_UCH"/>
</dbReference>
<organism evidence="14 15">
    <name type="scientific">Fistulifera solaris</name>
    <name type="common">Oleaginous diatom</name>
    <dbReference type="NCBI Taxonomy" id="1519565"/>
    <lineage>
        <taxon>Eukaryota</taxon>
        <taxon>Sar</taxon>
        <taxon>Stramenopiles</taxon>
        <taxon>Ochrophyta</taxon>
        <taxon>Bacillariophyta</taxon>
        <taxon>Bacillariophyceae</taxon>
        <taxon>Bacillariophycidae</taxon>
        <taxon>Naviculales</taxon>
        <taxon>Naviculaceae</taxon>
        <taxon>Fistulifera</taxon>
    </lineage>
</organism>
<reference evidence="14 15" key="1">
    <citation type="journal article" date="2015" name="Plant Cell">
        <title>Oil accumulation by the oleaginous diatom Fistulifera solaris as revealed by the genome and transcriptome.</title>
        <authorList>
            <person name="Tanaka T."/>
            <person name="Maeda Y."/>
            <person name="Veluchamy A."/>
            <person name="Tanaka M."/>
            <person name="Abida H."/>
            <person name="Marechal E."/>
            <person name="Bowler C."/>
            <person name="Muto M."/>
            <person name="Sunaga Y."/>
            <person name="Tanaka M."/>
            <person name="Yoshino T."/>
            <person name="Taniguchi T."/>
            <person name="Fukuda Y."/>
            <person name="Nemoto M."/>
            <person name="Matsumoto M."/>
            <person name="Wong P.S."/>
            <person name="Aburatani S."/>
            <person name="Fujibuchi W."/>
        </authorList>
    </citation>
    <scope>NUCLEOTIDE SEQUENCE [LARGE SCALE GENOMIC DNA]</scope>
    <source>
        <strain evidence="14 15">JPCC DA0580</strain>
    </source>
</reference>
<keyword evidence="3 7" id="KW-0645">Protease</keyword>
<dbReference type="SUPFAM" id="SSF54001">
    <property type="entry name" value="Cysteine proteinases"/>
    <property type="match status" value="1"/>
</dbReference>
<feature type="region of interest" description="Disordered" evidence="12">
    <location>
        <begin position="68"/>
        <end position="87"/>
    </location>
</feature>
<feature type="site" description="Transition state stabilizer" evidence="10">
    <location>
        <position position="93"/>
    </location>
</feature>
<feature type="active site" description="Nucleophile" evidence="8 10">
    <location>
        <position position="99"/>
    </location>
</feature>
<evidence type="ECO:0000256" key="5">
    <source>
        <dbReference type="ARBA" id="ARBA00022801"/>
    </source>
</evidence>
<evidence type="ECO:0000256" key="9">
    <source>
        <dbReference type="PIRSR" id="PIRSR038120-2"/>
    </source>
</evidence>
<dbReference type="Gene3D" id="3.40.532.10">
    <property type="entry name" value="Peptidase C12, ubiquitin carboxyl-terminal hydrolase"/>
    <property type="match status" value="1"/>
</dbReference>
<dbReference type="Pfam" id="PF18031">
    <property type="entry name" value="UCH_C"/>
    <property type="match status" value="1"/>
</dbReference>
<evidence type="ECO:0000313" key="14">
    <source>
        <dbReference type="EMBL" id="GAX11217.1"/>
    </source>
</evidence>
<dbReference type="AlphaFoldDB" id="A0A1Z5JB53"/>
<evidence type="ECO:0000256" key="7">
    <source>
        <dbReference type="PIRNR" id="PIRNR038120"/>
    </source>
</evidence>
<evidence type="ECO:0000256" key="6">
    <source>
        <dbReference type="ARBA" id="ARBA00022807"/>
    </source>
</evidence>
<dbReference type="Pfam" id="PF01088">
    <property type="entry name" value="Peptidase_C12"/>
    <property type="match status" value="1"/>
</dbReference>
<dbReference type="PIRSF" id="PIRSF038120">
    <property type="entry name" value="Ubiquitinyl_hydrolase_UCH37"/>
    <property type="match status" value="1"/>
</dbReference>
<keyword evidence="4 7" id="KW-0833">Ubl conjugation pathway</keyword>
<dbReference type="Proteomes" id="UP000198406">
    <property type="component" value="Unassembled WGS sequence"/>
</dbReference>
<feature type="active site" description="Proton donor" evidence="8 10">
    <location>
        <position position="177"/>
    </location>
</feature>
<evidence type="ECO:0000256" key="10">
    <source>
        <dbReference type="PROSITE-ProRule" id="PRU01393"/>
    </source>
</evidence>
<dbReference type="GO" id="GO:0005737">
    <property type="term" value="C:cytoplasm"/>
    <property type="evidence" value="ECO:0007669"/>
    <property type="project" value="TreeGrafter"/>
</dbReference>
<keyword evidence="6 7" id="KW-0788">Thiol protease</keyword>
<dbReference type="EC" id="3.4.19.12" evidence="7 11"/>
<dbReference type="GO" id="GO:0016579">
    <property type="term" value="P:protein deubiquitination"/>
    <property type="evidence" value="ECO:0007669"/>
    <property type="project" value="InterPro"/>
</dbReference>
<evidence type="ECO:0000259" key="13">
    <source>
        <dbReference type="PROSITE" id="PS52048"/>
    </source>
</evidence>
<feature type="domain" description="UCH catalytic" evidence="13">
    <location>
        <begin position="7"/>
        <end position="241"/>
    </location>
</feature>
<dbReference type="OrthoDB" id="1924260at2759"/>
<evidence type="ECO:0000256" key="11">
    <source>
        <dbReference type="RuleBase" id="RU361215"/>
    </source>
</evidence>
<evidence type="ECO:0000256" key="4">
    <source>
        <dbReference type="ARBA" id="ARBA00022786"/>
    </source>
</evidence>
<protein>
    <recommendedName>
        <fullName evidence="7 11">Ubiquitin carboxyl-terminal hydrolase</fullName>
        <ecNumber evidence="7 11">3.4.19.12</ecNumber>
    </recommendedName>
</protein>
<dbReference type="PROSITE" id="PS52049">
    <property type="entry name" value="ULD"/>
    <property type="match status" value="1"/>
</dbReference>
<dbReference type="PROSITE" id="PS52048">
    <property type="entry name" value="UCH_DOMAIN"/>
    <property type="match status" value="1"/>
</dbReference>
<dbReference type="InterPro" id="IPR017390">
    <property type="entry name" value="Ubiquitinyl_hydrolase_UCH37"/>
</dbReference>
<evidence type="ECO:0000256" key="1">
    <source>
        <dbReference type="ARBA" id="ARBA00000707"/>
    </source>
</evidence>
<dbReference type="GO" id="GO:0006511">
    <property type="term" value="P:ubiquitin-dependent protein catabolic process"/>
    <property type="evidence" value="ECO:0007669"/>
    <property type="project" value="UniProtKB-UniRule"/>
</dbReference>
<comment type="catalytic activity">
    <reaction evidence="1 7 10 11">
        <text>Thiol-dependent hydrolysis of ester, thioester, amide, peptide and isopeptide bonds formed by the C-terminal Gly of ubiquitin (a 76-residue protein attached to proteins as an intracellular targeting signal).</text>
        <dbReference type="EC" id="3.4.19.12"/>
    </reaction>
</comment>
<comment type="caution">
    <text evidence="14">The sequence shown here is derived from an EMBL/GenBank/DDBJ whole genome shotgun (WGS) entry which is preliminary data.</text>
</comment>
<keyword evidence="15" id="KW-1185">Reference proteome</keyword>
<accession>A0A1Z5JB53</accession>
<gene>
    <name evidence="14" type="ORF">FisN_UnNu027</name>
</gene>
<name>A0A1Z5JB53_FISSO</name>
<evidence type="ECO:0000256" key="3">
    <source>
        <dbReference type="ARBA" id="ARBA00022670"/>
    </source>
</evidence>
<dbReference type="InterPro" id="IPR038765">
    <property type="entry name" value="Papain-like_cys_pep_sf"/>
</dbReference>
<proteinExistence type="inferred from homology"/>
<dbReference type="InterPro" id="IPR036959">
    <property type="entry name" value="Peptidase_C12_UCH_sf"/>
</dbReference>
<dbReference type="PANTHER" id="PTHR10589">
    <property type="entry name" value="UBIQUITIN CARBOXYL-TERMINAL HYDROLASE"/>
    <property type="match status" value="1"/>
</dbReference>
<feature type="site" description="Important for enzyme activity" evidence="9 10">
    <location>
        <position position="192"/>
    </location>
</feature>
<dbReference type="InParanoid" id="A0A1Z5JB53"/>
<dbReference type="EMBL" id="BDSP01000037">
    <property type="protein sequence ID" value="GAX11217.1"/>
    <property type="molecule type" value="Genomic_DNA"/>
</dbReference>